<evidence type="ECO:0000313" key="2">
    <source>
        <dbReference type="EMBL" id="MBJ7638907.1"/>
    </source>
</evidence>
<reference evidence="2" key="1">
    <citation type="submission" date="2020-02" db="EMBL/GenBank/DDBJ databases">
        <authorList>
            <person name="Fontana A."/>
            <person name="Patrone V."/>
            <person name="Morelli L."/>
        </authorList>
    </citation>
    <scope>NUCLEOTIDE SEQUENCE</scope>
    <source>
        <strain evidence="1">CCUG 30943</strain>
        <strain evidence="2">CCUG 43002</strain>
    </source>
</reference>
<dbReference type="Proteomes" id="UP000808038">
    <property type="component" value="Unassembled WGS sequence"/>
</dbReference>
<gene>
    <name evidence="2" type="ORF">HAU20_05835</name>
    <name evidence="1" type="ORF">HAU43_04030</name>
</gene>
<dbReference type="GeneID" id="57977857"/>
<keyword evidence="3" id="KW-1185">Reference proteome</keyword>
<dbReference type="OrthoDB" id="8075495at2"/>
<sequence>MAYMVFKVGAQRVSCTVYDGEQPKERSGFDVLGADEQIVAKMKRLIKLYGAFYTLKSVGVLTENGDFKEKTLQKLPVTVGKLSAEDTVKNTCQMYDTNN</sequence>
<name>A0A1T4J8G1_WEICO</name>
<dbReference type="RefSeq" id="WP_003609834.1">
    <property type="nucleotide sequence ID" value="NZ_ALXH01000089.1"/>
</dbReference>
<dbReference type="AlphaFoldDB" id="A0A1T4J8G1"/>
<accession>A0A1T4J8G1</accession>
<proteinExistence type="predicted"/>
<comment type="caution">
    <text evidence="2">The sequence shown here is derived from an EMBL/GenBank/DDBJ whole genome shotgun (WGS) entry which is preliminary data.</text>
</comment>
<protein>
    <submittedName>
        <fullName evidence="2">Uncharacterized protein</fullName>
    </submittedName>
</protein>
<dbReference type="EMBL" id="JAAOCP010000006">
    <property type="protein sequence ID" value="MBJ7638907.1"/>
    <property type="molecule type" value="Genomic_DNA"/>
</dbReference>
<evidence type="ECO:0000313" key="1">
    <source>
        <dbReference type="EMBL" id="MBJ7632257.1"/>
    </source>
</evidence>
<evidence type="ECO:0000313" key="3">
    <source>
        <dbReference type="Proteomes" id="UP000728106"/>
    </source>
</evidence>
<dbReference type="Proteomes" id="UP000728106">
    <property type="component" value="Unassembled WGS sequence"/>
</dbReference>
<dbReference type="EMBL" id="JAAOCX010000004">
    <property type="protein sequence ID" value="MBJ7632257.1"/>
    <property type="molecule type" value="Genomic_DNA"/>
</dbReference>
<organism evidence="2 3">
    <name type="scientific">Weissella confusa</name>
    <name type="common">Lactobacillus confusus</name>
    <dbReference type="NCBI Taxonomy" id="1583"/>
    <lineage>
        <taxon>Bacteria</taxon>
        <taxon>Bacillati</taxon>
        <taxon>Bacillota</taxon>
        <taxon>Bacilli</taxon>
        <taxon>Lactobacillales</taxon>
        <taxon>Lactobacillaceae</taxon>
        <taxon>Weissella</taxon>
    </lineage>
</organism>
<reference evidence="2 3" key="2">
    <citation type="journal article" date="2021" name="Int. J. Food Microbiol.">
        <title>Safety demonstration of a microbial species for use in the food chain: Weissella confusa.</title>
        <authorList>
            <person name="Bourdichon F."/>
            <person name="Patrone V."/>
            <person name="Fontana A."/>
            <person name="Milani G."/>
            <person name="Morelli L."/>
        </authorList>
    </citation>
    <scope>NUCLEOTIDE SEQUENCE [LARGE SCALE GENOMIC DNA]</scope>
    <source>
        <strain evidence="1">CCUG 30943</strain>
        <strain evidence="2 3">CCUG 43002</strain>
    </source>
</reference>